<evidence type="ECO:0000313" key="2">
    <source>
        <dbReference type="Proteomes" id="UP000054217"/>
    </source>
</evidence>
<dbReference type="AlphaFoldDB" id="A0A0C3PPR7"/>
<reference evidence="1 2" key="1">
    <citation type="submission" date="2014-04" db="EMBL/GenBank/DDBJ databases">
        <authorList>
            <consortium name="DOE Joint Genome Institute"/>
            <person name="Kuo A."/>
            <person name="Kohler A."/>
            <person name="Costa M.D."/>
            <person name="Nagy L.G."/>
            <person name="Floudas D."/>
            <person name="Copeland A."/>
            <person name="Barry K.W."/>
            <person name="Cichocki N."/>
            <person name="Veneault-Fourrey C."/>
            <person name="LaButti K."/>
            <person name="Lindquist E.A."/>
            <person name="Lipzen A."/>
            <person name="Lundell T."/>
            <person name="Morin E."/>
            <person name="Murat C."/>
            <person name="Sun H."/>
            <person name="Tunlid A."/>
            <person name="Henrissat B."/>
            <person name="Grigoriev I.V."/>
            <person name="Hibbett D.S."/>
            <person name="Martin F."/>
            <person name="Nordberg H.P."/>
            <person name="Cantor M.N."/>
            <person name="Hua S.X."/>
        </authorList>
    </citation>
    <scope>NUCLEOTIDE SEQUENCE [LARGE SCALE GENOMIC DNA]</scope>
    <source>
        <strain evidence="1 2">Marx 270</strain>
    </source>
</reference>
<dbReference type="EMBL" id="KN831952">
    <property type="protein sequence ID" value="KIO10469.1"/>
    <property type="molecule type" value="Genomic_DNA"/>
</dbReference>
<evidence type="ECO:0000313" key="1">
    <source>
        <dbReference type="EMBL" id="KIO10469.1"/>
    </source>
</evidence>
<dbReference type="InParanoid" id="A0A0C3PPR7"/>
<gene>
    <name evidence="1" type="ORF">M404DRAFT_908770</name>
</gene>
<reference evidence="2" key="2">
    <citation type="submission" date="2015-01" db="EMBL/GenBank/DDBJ databases">
        <title>Evolutionary Origins and Diversification of the Mycorrhizal Mutualists.</title>
        <authorList>
            <consortium name="DOE Joint Genome Institute"/>
            <consortium name="Mycorrhizal Genomics Consortium"/>
            <person name="Kohler A."/>
            <person name="Kuo A."/>
            <person name="Nagy L.G."/>
            <person name="Floudas D."/>
            <person name="Copeland A."/>
            <person name="Barry K.W."/>
            <person name="Cichocki N."/>
            <person name="Veneault-Fourrey C."/>
            <person name="LaButti K."/>
            <person name="Lindquist E.A."/>
            <person name="Lipzen A."/>
            <person name="Lundell T."/>
            <person name="Morin E."/>
            <person name="Murat C."/>
            <person name="Riley R."/>
            <person name="Ohm R."/>
            <person name="Sun H."/>
            <person name="Tunlid A."/>
            <person name="Henrissat B."/>
            <person name="Grigoriev I.V."/>
            <person name="Hibbett D.S."/>
            <person name="Martin F."/>
        </authorList>
    </citation>
    <scope>NUCLEOTIDE SEQUENCE [LARGE SCALE GENOMIC DNA]</scope>
    <source>
        <strain evidence="2">Marx 270</strain>
    </source>
</reference>
<dbReference type="OrthoDB" id="10521392at2759"/>
<sequence>MTTFLRILRGILTDYVRSHSVEDEFLSSALYRRESYPRNEPSFPKMMLNLLAHIASAAQAFNSWDSNLSPDLYVMLARPPNHVLHLWNEHEGDKLKRHRHPIKRYVPNGINHRWVDAVTVTGESIIYSTTTIWRKYPSAFGRPLSGENLAELRFVCAPPRLGREVVEQPLPADSAPS</sequence>
<keyword evidence="2" id="KW-1185">Reference proteome</keyword>
<name>A0A0C3PPR7_PISTI</name>
<organism evidence="1 2">
    <name type="scientific">Pisolithus tinctorius Marx 270</name>
    <dbReference type="NCBI Taxonomy" id="870435"/>
    <lineage>
        <taxon>Eukaryota</taxon>
        <taxon>Fungi</taxon>
        <taxon>Dikarya</taxon>
        <taxon>Basidiomycota</taxon>
        <taxon>Agaricomycotina</taxon>
        <taxon>Agaricomycetes</taxon>
        <taxon>Agaricomycetidae</taxon>
        <taxon>Boletales</taxon>
        <taxon>Sclerodermatineae</taxon>
        <taxon>Pisolithaceae</taxon>
        <taxon>Pisolithus</taxon>
    </lineage>
</organism>
<proteinExistence type="predicted"/>
<protein>
    <submittedName>
        <fullName evidence="1">Uncharacterized protein</fullName>
    </submittedName>
</protein>
<dbReference type="Proteomes" id="UP000054217">
    <property type="component" value="Unassembled WGS sequence"/>
</dbReference>
<accession>A0A0C3PPR7</accession>
<dbReference type="HOGENOM" id="CLU_1518486_0_0_1"/>